<evidence type="ECO:0000256" key="7">
    <source>
        <dbReference type="ARBA" id="ARBA00023136"/>
    </source>
</evidence>
<evidence type="ECO:0000256" key="5">
    <source>
        <dbReference type="ARBA" id="ARBA00022692"/>
    </source>
</evidence>
<feature type="transmembrane region" description="Helical" evidence="11">
    <location>
        <begin position="15"/>
        <end position="36"/>
    </location>
</feature>
<accession>A0A511VD57</accession>
<evidence type="ECO:0000256" key="3">
    <source>
        <dbReference type="ARBA" id="ARBA00022448"/>
    </source>
</evidence>
<dbReference type="Gene3D" id="1.10.10.10">
    <property type="entry name" value="Winged helix-like DNA-binding domain superfamily/Winged helix DNA-binding domain"/>
    <property type="match status" value="1"/>
</dbReference>
<keyword evidence="6 11" id="KW-1133">Transmembrane helix</keyword>
<dbReference type="FunFam" id="1.10.3470.10:FF:000003">
    <property type="entry name" value="Iron ABC transporter permease SitD"/>
    <property type="match status" value="1"/>
</dbReference>
<evidence type="ECO:0000256" key="1">
    <source>
        <dbReference type="ARBA" id="ARBA00004651"/>
    </source>
</evidence>
<sequence>MEFLLTLLFDPNTRWVVTGCMLLGISSGVLGSFALLRKHSLVGDAVAHAALPGICLAYMLYGEKSIGLFMVGATASGLLGTLCISLISKYSRIKPDASLGIVLSVFFGFGTVLLTRIAQTGKANQSGLDAFLFGKAASLVQADIEVMMGVAAFLIIVSFLLFKEFKLLCFDPGFGRGIGFPMGFLGTVLMLMIVLTVVIGLQAVGVVLMAAMLIIPPVAARYWTERLHRMVIISGVFGAASGIVGTLLSGFTPQLPTGPVIVLSAFLLFIVSLFFAPRKGLVAKALHTAKLRRRVAVQNILQSLYDLTERTTASGIRTDGWGFSEEEIYHLRPQGSRQARRVLSYLKKRGWVQMLEDNQGNKRWALTDRGADEAYAITLNERLYEMILMYPSRFGSVKLEQEGDRIQDCVSPDILQELKLLLTKHNHPVLLPQVKYGADLSYTECHQAVTSRGGDA</sequence>
<dbReference type="GO" id="GO:0071281">
    <property type="term" value="P:cellular response to iron ion"/>
    <property type="evidence" value="ECO:0007669"/>
    <property type="project" value="UniProtKB-ARBA"/>
</dbReference>
<dbReference type="InterPro" id="IPR037294">
    <property type="entry name" value="ABC_BtuC-like"/>
</dbReference>
<comment type="function">
    <text evidence="8">This protein is probably a component of a manganese permease, a binding protein-dependent, ATP-driven transport system.</text>
</comment>
<evidence type="ECO:0000256" key="4">
    <source>
        <dbReference type="ARBA" id="ARBA00022475"/>
    </source>
</evidence>
<keyword evidence="4" id="KW-1003">Cell membrane</keyword>
<feature type="transmembrane region" description="Helical" evidence="11">
    <location>
        <begin position="99"/>
        <end position="119"/>
    </location>
</feature>
<feature type="transmembrane region" description="Helical" evidence="11">
    <location>
        <begin position="231"/>
        <end position="251"/>
    </location>
</feature>
<dbReference type="GO" id="GO:0043190">
    <property type="term" value="C:ATP-binding cassette (ABC) transporter complex"/>
    <property type="evidence" value="ECO:0007669"/>
    <property type="project" value="InterPro"/>
</dbReference>
<dbReference type="EMBL" id="BJXX01000226">
    <property type="protein sequence ID" value="GEN36759.1"/>
    <property type="molecule type" value="Genomic_DNA"/>
</dbReference>
<feature type="transmembrane region" description="Helical" evidence="11">
    <location>
        <begin position="257"/>
        <end position="276"/>
    </location>
</feature>
<comment type="subcellular location">
    <subcellularLocation>
        <location evidence="1 10">Cell membrane</location>
        <topology evidence="1 10">Multi-pass membrane protein</topology>
    </subcellularLocation>
</comment>
<reference evidence="12 13" key="1">
    <citation type="submission" date="2019-07" db="EMBL/GenBank/DDBJ databases">
        <title>Whole genome shotgun sequence of Aneurinibacillus danicus NBRC 102444.</title>
        <authorList>
            <person name="Hosoyama A."/>
            <person name="Uohara A."/>
            <person name="Ohji S."/>
            <person name="Ichikawa N."/>
        </authorList>
    </citation>
    <scope>NUCLEOTIDE SEQUENCE [LARGE SCALE GENOMIC DNA]</scope>
    <source>
        <strain evidence="12 13">NBRC 102444</strain>
    </source>
</reference>
<dbReference type="SUPFAM" id="SSF81345">
    <property type="entry name" value="ABC transporter involved in vitamin B12 uptake, BtuC"/>
    <property type="match status" value="1"/>
</dbReference>
<protein>
    <recommendedName>
        <fullName evidence="9">Manganese transport system membrane protein MntC</fullName>
    </recommendedName>
</protein>
<dbReference type="RefSeq" id="WP_146812385.1">
    <property type="nucleotide sequence ID" value="NZ_BJXX01000226.1"/>
</dbReference>
<dbReference type="Pfam" id="PF00950">
    <property type="entry name" value="ABC-3"/>
    <property type="match status" value="1"/>
</dbReference>
<dbReference type="InterPro" id="IPR001626">
    <property type="entry name" value="ABC_TroCD"/>
</dbReference>
<keyword evidence="13" id="KW-1185">Reference proteome</keyword>
<evidence type="ECO:0000256" key="2">
    <source>
        <dbReference type="ARBA" id="ARBA00008034"/>
    </source>
</evidence>
<evidence type="ECO:0000256" key="8">
    <source>
        <dbReference type="ARBA" id="ARBA00057828"/>
    </source>
</evidence>
<organism evidence="12 13">
    <name type="scientific">Aneurinibacillus danicus</name>
    <dbReference type="NCBI Taxonomy" id="267746"/>
    <lineage>
        <taxon>Bacteria</taxon>
        <taxon>Bacillati</taxon>
        <taxon>Bacillota</taxon>
        <taxon>Bacilli</taxon>
        <taxon>Bacillales</taxon>
        <taxon>Paenibacillaceae</taxon>
        <taxon>Aneurinibacillus group</taxon>
        <taxon>Aneurinibacillus</taxon>
    </lineage>
</organism>
<proteinExistence type="inferred from homology"/>
<keyword evidence="5 10" id="KW-0812">Transmembrane</keyword>
<dbReference type="PANTHER" id="PTHR30477">
    <property type="entry name" value="ABC-TRANSPORTER METAL-BINDING PROTEIN"/>
    <property type="match status" value="1"/>
</dbReference>
<evidence type="ECO:0000313" key="13">
    <source>
        <dbReference type="Proteomes" id="UP000321157"/>
    </source>
</evidence>
<evidence type="ECO:0000313" key="12">
    <source>
        <dbReference type="EMBL" id="GEN36759.1"/>
    </source>
</evidence>
<feature type="transmembrane region" description="Helical" evidence="11">
    <location>
        <begin position="66"/>
        <end position="87"/>
    </location>
</feature>
<dbReference type="GO" id="GO:0055085">
    <property type="term" value="P:transmembrane transport"/>
    <property type="evidence" value="ECO:0007669"/>
    <property type="project" value="InterPro"/>
</dbReference>
<evidence type="ECO:0000256" key="10">
    <source>
        <dbReference type="RuleBase" id="RU003943"/>
    </source>
</evidence>
<gene>
    <name evidence="12" type="primary">mntC</name>
    <name evidence="12" type="ORF">ADA01nite_42190</name>
</gene>
<evidence type="ECO:0000256" key="6">
    <source>
        <dbReference type="ARBA" id="ARBA00022989"/>
    </source>
</evidence>
<dbReference type="OrthoDB" id="9788905at2"/>
<evidence type="ECO:0000256" key="11">
    <source>
        <dbReference type="SAM" id="Phobius"/>
    </source>
</evidence>
<feature type="transmembrane region" description="Helical" evidence="11">
    <location>
        <begin position="174"/>
        <end position="193"/>
    </location>
</feature>
<keyword evidence="3 10" id="KW-0813">Transport</keyword>
<dbReference type="AlphaFoldDB" id="A0A511VD57"/>
<keyword evidence="7 11" id="KW-0472">Membrane</keyword>
<name>A0A511VD57_9BACL</name>
<feature type="transmembrane region" description="Helical" evidence="11">
    <location>
        <begin position="41"/>
        <end position="60"/>
    </location>
</feature>
<dbReference type="InterPro" id="IPR036388">
    <property type="entry name" value="WH-like_DNA-bd_sf"/>
</dbReference>
<comment type="caution">
    <text evidence="12">The sequence shown here is derived from an EMBL/GenBank/DDBJ whole genome shotgun (WGS) entry which is preliminary data.</text>
</comment>
<dbReference type="Proteomes" id="UP000321157">
    <property type="component" value="Unassembled WGS sequence"/>
</dbReference>
<dbReference type="GO" id="GO:0010043">
    <property type="term" value="P:response to zinc ion"/>
    <property type="evidence" value="ECO:0007669"/>
    <property type="project" value="TreeGrafter"/>
</dbReference>
<dbReference type="PANTHER" id="PTHR30477:SF3">
    <property type="entry name" value="METAL TRANSPORT SYSTEM MEMBRANE PROTEIN CT_069-RELATED"/>
    <property type="match status" value="1"/>
</dbReference>
<feature type="transmembrane region" description="Helical" evidence="11">
    <location>
        <begin position="139"/>
        <end position="162"/>
    </location>
</feature>
<comment type="similarity">
    <text evidence="2 10">Belongs to the ABC-3 integral membrane protein family.</text>
</comment>
<dbReference type="CDD" id="cd06550">
    <property type="entry name" value="TM_ABC_iron-siderophores_like"/>
    <property type="match status" value="1"/>
</dbReference>
<feature type="transmembrane region" description="Helical" evidence="11">
    <location>
        <begin position="199"/>
        <end position="219"/>
    </location>
</feature>
<evidence type="ECO:0000256" key="9">
    <source>
        <dbReference type="ARBA" id="ARBA00073179"/>
    </source>
</evidence>
<dbReference type="Gene3D" id="1.10.3470.10">
    <property type="entry name" value="ABC transporter involved in vitamin B12 uptake, BtuC"/>
    <property type="match status" value="1"/>
</dbReference>